<dbReference type="InParanoid" id="A0A2H3D4L5"/>
<evidence type="ECO:0000256" key="1">
    <source>
        <dbReference type="SAM" id="MobiDB-lite"/>
    </source>
</evidence>
<dbReference type="Proteomes" id="UP000217790">
    <property type="component" value="Unassembled WGS sequence"/>
</dbReference>
<evidence type="ECO:0000313" key="2">
    <source>
        <dbReference type="EMBL" id="PBK82436.1"/>
    </source>
</evidence>
<evidence type="ECO:0000313" key="3">
    <source>
        <dbReference type="Proteomes" id="UP000217790"/>
    </source>
</evidence>
<reference evidence="3" key="1">
    <citation type="journal article" date="2017" name="Nat. Ecol. Evol.">
        <title>Genome expansion and lineage-specific genetic innovations in the forest pathogenic fungi Armillaria.</title>
        <authorList>
            <person name="Sipos G."/>
            <person name="Prasanna A.N."/>
            <person name="Walter M.C."/>
            <person name="O'Connor E."/>
            <person name="Balint B."/>
            <person name="Krizsan K."/>
            <person name="Kiss B."/>
            <person name="Hess J."/>
            <person name="Varga T."/>
            <person name="Slot J."/>
            <person name="Riley R."/>
            <person name="Boka B."/>
            <person name="Rigling D."/>
            <person name="Barry K."/>
            <person name="Lee J."/>
            <person name="Mihaltcheva S."/>
            <person name="LaButti K."/>
            <person name="Lipzen A."/>
            <person name="Waldron R."/>
            <person name="Moloney N.M."/>
            <person name="Sperisen C."/>
            <person name="Kredics L."/>
            <person name="Vagvoelgyi C."/>
            <person name="Patrignani A."/>
            <person name="Fitzpatrick D."/>
            <person name="Nagy I."/>
            <person name="Doyle S."/>
            <person name="Anderson J.B."/>
            <person name="Grigoriev I.V."/>
            <person name="Gueldener U."/>
            <person name="Muensterkoetter M."/>
            <person name="Nagy L.G."/>
        </authorList>
    </citation>
    <scope>NUCLEOTIDE SEQUENCE [LARGE SCALE GENOMIC DNA]</scope>
    <source>
        <strain evidence="3">Ar21-2</strain>
    </source>
</reference>
<dbReference type="EMBL" id="KZ293717">
    <property type="protein sequence ID" value="PBK82436.1"/>
    <property type="molecule type" value="Genomic_DNA"/>
</dbReference>
<keyword evidence="3" id="KW-1185">Reference proteome</keyword>
<organism evidence="2 3">
    <name type="scientific">Armillaria gallica</name>
    <name type="common">Bulbous honey fungus</name>
    <name type="synonym">Armillaria bulbosa</name>
    <dbReference type="NCBI Taxonomy" id="47427"/>
    <lineage>
        <taxon>Eukaryota</taxon>
        <taxon>Fungi</taxon>
        <taxon>Dikarya</taxon>
        <taxon>Basidiomycota</taxon>
        <taxon>Agaricomycotina</taxon>
        <taxon>Agaricomycetes</taxon>
        <taxon>Agaricomycetidae</taxon>
        <taxon>Agaricales</taxon>
        <taxon>Marasmiineae</taxon>
        <taxon>Physalacriaceae</taxon>
        <taxon>Armillaria</taxon>
    </lineage>
</organism>
<sequence>MSSLGSGVTDATTANVPLALTSLLKEELKPGTTLPSLGSDAAVISSPAGHSESGKEEKPFQPKLVVGASGHAVSVLPCVKEMALVFGQHDPSPVVPFYLNNLICDSTNYLSKVKITEFWIRTKTNPGGKEVQPKNIPMNGLMHGPSVRPWDSKVPIFDNVQPFRLTEYTKLMSHFEELNEGDFALIVFTVSRLSEFNEDDADKADYPLLVHLVDETALGVDNTAPMTVEKVDLSVDYDVKVPSSNAGLIF</sequence>
<name>A0A2H3D4L5_ARMGA</name>
<dbReference type="AlphaFoldDB" id="A0A2H3D4L5"/>
<accession>A0A2H3D4L5</accession>
<dbReference type="OrthoDB" id="3049171at2759"/>
<feature type="region of interest" description="Disordered" evidence="1">
    <location>
        <begin position="39"/>
        <end position="59"/>
    </location>
</feature>
<proteinExistence type="predicted"/>
<protein>
    <submittedName>
        <fullName evidence="2">Uncharacterized protein</fullName>
    </submittedName>
</protein>
<gene>
    <name evidence="2" type="ORF">ARMGADRAFT_1038596</name>
</gene>